<dbReference type="Gene3D" id="2.10.70.10">
    <property type="entry name" value="Complement Module, domain 1"/>
    <property type="match status" value="4"/>
</dbReference>
<sequence>MLSKLKQRYLTLSLDHYTIITVIECVPFSIENGNIEVVKYGDSNQNFTYGTTLNVTCHEGYRISYDGLITNEAESTQKCNATGKWSRNLTCSVTTCGRPSNIPNNSKEIVTPGIAGNNTYNATITVECNEGYNNSLHEINHLRCASDGLWRGNLGNCNVIDCGRPLNIPGNSTIVFSTGLSGNTSYNATFTIHCNNGFRYSHPGNETIRCGNEGQWTDYLGKCEVIDCGLPSNIPGNSKIVYSTGLAGNTSYNATFTIHCNRGFNYTHPGNETIRCSKEGGWAGTLGVCKDTSDLTTAIVGSVVTLVILVALAVSIVLFIRRRKKHNDGTTRIFDHTDEIKLEDRMKSSNKVQNKTITSNEGGNAIETDAGNNCYENIQNIRSNDIKIEDLFDFVLQRRSNSNLYEEEYK</sequence>
<dbReference type="AlphaFoldDB" id="A0ABD3W264"/>
<accession>A0ABD3W264</accession>
<keyword evidence="3" id="KW-1015">Disulfide bond</keyword>
<keyword evidence="1 5" id="KW-0768">Sushi</keyword>
<dbReference type="PROSITE" id="PS50923">
    <property type="entry name" value="SUSHI"/>
    <property type="match status" value="4"/>
</dbReference>
<evidence type="ECO:0000259" key="7">
    <source>
        <dbReference type="PROSITE" id="PS50923"/>
    </source>
</evidence>
<name>A0ABD3W264_SINWO</name>
<comment type="caution">
    <text evidence="5">Lacks conserved residue(s) required for the propagation of feature annotation.</text>
</comment>
<evidence type="ECO:0000256" key="6">
    <source>
        <dbReference type="SAM" id="Phobius"/>
    </source>
</evidence>
<evidence type="ECO:0000313" key="8">
    <source>
        <dbReference type="EMBL" id="KAL3867959.1"/>
    </source>
</evidence>
<dbReference type="SMART" id="SM00032">
    <property type="entry name" value="CCP"/>
    <property type="match status" value="4"/>
</dbReference>
<evidence type="ECO:0000256" key="5">
    <source>
        <dbReference type="PROSITE-ProRule" id="PRU00302"/>
    </source>
</evidence>
<evidence type="ECO:0000256" key="4">
    <source>
        <dbReference type="ARBA" id="ARBA00023180"/>
    </source>
</evidence>
<keyword evidence="6" id="KW-1133">Transmembrane helix</keyword>
<dbReference type="CDD" id="cd12087">
    <property type="entry name" value="TM_EGFR-like"/>
    <property type="match status" value="1"/>
</dbReference>
<dbReference type="InterPro" id="IPR035976">
    <property type="entry name" value="Sushi/SCR/CCP_sf"/>
</dbReference>
<evidence type="ECO:0000256" key="3">
    <source>
        <dbReference type="ARBA" id="ARBA00023157"/>
    </source>
</evidence>
<feature type="domain" description="Sushi" evidence="7">
    <location>
        <begin position="23"/>
        <end position="93"/>
    </location>
</feature>
<dbReference type="Proteomes" id="UP001634394">
    <property type="component" value="Unassembled WGS sequence"/>
</dbReference>
<feature type="domain" description="Sushi" evidence="7">
    <location>
        <begin position="94"/>
        <end position="159"/>
    </location>
</feature>
<keyword evidence="2" id="KW-0677">Repeat</keyword>
<evidence type="ECO:0000256" key="1">
    <source>
        <dbReference type="ARBA" id="ARBA00022659"/>
    </source>
</evidence>
<feature type="non-terminal residue" evidence="8">
    <location>
        <position position="410"/>
    </location>
</feature>
<keyword evidence="4" id="KW-0325">Glycoprotein</keyword>
<dbReference type="CDD" id="cd00033">
    <property type="entry name" value="CCP"/>
    <property type="match status" value="4"/>
</dbReference>
<feature type="domain" description="Sushi" evidence="7">
    <location>
        <begin position="160"/>
        <end position="225"/>
    </location>
</feature>
<proteinExistence type="predicted"/>
<comment type="caution">
    <text evidence="8">The sequence shown here is derived from an EMBL/GenBank/DDBJ whole genome shotgun (WGS) entry which is preliminary data.</text>
</comment>
<keyword evidence="6" id="KW-0812">Transmembrane</keyword>
<feature type="transmembrane region" description="Helical" evidence="6">
    <location>
        <begin position="298"/>
        <end position="320"/>
    </location>
</feature>
<dbReference type="EMBL" id="JBJQND010000008">
    <property type="protein sequence ID" value="KAL3867959.1"/>
    <property type="molecule type" value="Genomic_DNA"/>
</dbReference>
<dbReference type="PANTHER" id="PTHR19325">
    <property type="entry name" value="COMPLEMENT COMPONENT-RELATED SUSHI DOMAIN-CONTAINING"/>
    <property type="match status" value="1"/>
</dbReference>
<organism evidence="8 9">
    <name type="scientific">Sinanodonta woodiana</name>
    <name type="common">Chinese pond mussel</name>
    <name type="synonym">Anodonta woodiana</name>
    <dbReference type="NCBI Taxonomy" id="1069815"/>
    <lineage>
        <taxon>Eukaryota</taxon>
        <taxon>Metazoa</taxon>
        <taxon>Spiralia</taxon>
        <taxon>Lophotrochozoa</taxon>
        <taxon>Mollusca</taxon>
        <taxon>Bivalvia</taxon>
        <taxon>Autobranchia</taxon>
        <taxon>Heteroconchia</taxon>
        <taxon>Palaeoheterodonta</taxon>
        <taxon>Unionida</taxon>
        <taxon>Unionoidea</taxon>
        <taxon>Unionidae</taxon>
        <taxon>Unioninae</taxon>
        <taxon>Sinanodonta</taxon>
    </lineage>
</organism>
<dbReference type="Pfam" id="PF00084">
    <property type="entry name" value="Sushi"/>
    <property type="match status" value="4"/>
</dbReference>
<keyword evidence="9" id="KW-1185">Reference proteome</keyword>
<feature type="domain" description="Sushi" evidence="7">
    <location>
        <begin position="226"/>
        <end position="291"/>
    </location>
</feature>
<reference evidence="8 9" key="1">
    <citation type="submission" date="2024-11" db="EMBL/GenBank/DDBJ databases">
        <title>Chromosome-level genome assembly of the freshwater bivalve Anodonta woodiana.</title>
        <authorList>
            <person name="Chen X."/>
        </authorList>
    </citation>
    <scope>NUCLEOTIDE SEQUENCE [LARGE SCALE GENOMIC DNA]</scope>
    <source>
        <strain evidence="8">MN2024</strain>
        <tissue evidence="8">Gills</tissue>
    </source>
</reference>
<keyword evidence="6" id="KW-0472">Membrane</keyword>
<evidence type="ECO:0000313" key="9">
    <source>
        <dbReference type="Proteomes" id="UP001634394"/>
    </source>
</evidence>
<dbReference type="SUPFAM" id="SSF57535">
    <property type="entry name" value="Complement control module/SCR domain"/>
    <property type="match status" value="4"/>
</dbReference>
<dbReference type="InterPro" id="IPR050350">
    <property type="entry name" value="Compl-Cell_Adhes-Reg"/>
</dbReference>
<dbReference type="PANTHER" id="PTHR19325:SF575">
    <property type="entry name" value="LOCOMOTION-RELATED PROTEIN HIKARU GENKI"/>
    <property type="match status" value="1"/>
</dbReference>
<gene>
    <name evidence="8" type="ORF">ACJMK2_040801</name>
</gene>
<dbReference type="InterPro" id="IPR000436">
    <property type="entry name" value="Sushi_SCR_CCP_dom"/>
</dbReference>
<evidence type="ECO:0000256" key="2">
    <source>
        <dbReference type="ARBA" id="ARBA00022737"/>
    </source>
</evidence>
<protein>
    <recommendedName>
        <fullName evidence="7">Sushi domain-containing protein</fullName>
    </recommendedName>
</protein>